<name>A0A2R6XYA8_9BACL</name>
<evidence type="ECO:0000259" key="1">
    <source>
        <dbReference type="Pfam" id="PF12697"/>
    </source>
</evidence>
<protein>
    <submittedName>
        <fullName evidence="2">Biotin synthesis protein BioH</fullName>
    </submittedName>
</protein>
<dbReference type="InterPro" id="IPR000073">
    <property type="entry name" value="AB_hydrolase_1"/>
</dbReference>
<evidence type="ECO:0000313" key="2">
    <source>
        <dbReference type="EMBL" id="PTQ55408.1"/>
    </source>
</evidence>
<dbReference type="AlphaFoldDB" id="A0A2R6XYA8"/>
<dbReference type="SUPFAM" id="SSF53474">
    <property type="entry name" value="alpha/beta-Hydrolases"/>
    <property type="match status" value="1"/>
</dbReference>
<organism evidence="2 3">
    <name type="scientific">Candidatus Carbonibacillus altaicus</name>
    <dbReference type="NCBI Taxonomy" id="2163959"/>
    <lineage>
        <taxon>Bacteria</taxon>
        <taxon>Bacillati</taxon>
        <taxon>Bacillota</taxon>
        <taxon>Bacilli</taxon>
        <taxon>Bacillales</taxon>
        <taxon>Candidatus Carbonibacillus</taxon>
    </lineage>
</organism>
<dbReference type="PANTHER" id="PTHR43194:SF5">
    <property type="entry name" value="PIMELOYL-[ACYL-CARRIER PROTEIN] METHYL ESTER ESTERASE"/>
    <property type="match status" value="1"/>
</dbReference>
<proteinExistence type="predicted"/>
<gene>
    <name evidence="2" type="ORF">BSOLF_2144</name>
</gene>
<comment type="caution">
    <text evidence="2">The sequence shown here is derived from an EMBL/GenBank/DDBJ whole genome shotgun (WGS) entry which is preliminary data.</text>
</comment>
<dbReference type="Proteomes" id="UP000244338">
    <property type="component" value="Unassembled WGS sequence"/>
</dbReference>
<dbReference type="EMBL" id="PEBX01000121">
    <property type="protein sequence ID" value="PTQ55408.1"/>
    <property type="molecule type" value="Genomic_DNA"/>
</dbReference>
<dbReference type="PANTHER" id="PTHR43194">
    <property type="entry name" value="HYDROLASE ALPHA/BETA FOLD FAMILY"/>
    <property type="match status" value="1"/>
</dbReference>
<accession>A0A2R6XYA8</accession>
<dbReference type="InterPro" id="IPR050228">
    <property type="entry name" value="Carboxylesterase_BioH"/>
</dbReference>
<dbReference type="Pfam" id="PF12697">
    <property type="entry name" value="Abhydrolase_6"/>
    <property type="match status" value="1"/>
</dbReference>
<dbReference type="InterPro" id="IPR029058">
    <property type="entry name" value="AB_hydrolase_fold"/>
</dbReference>
<dbReference type="Gene3D" id="3.40.50.1820">
    <property type="entry name" value="alpha/beta hydrolase"/>
    <property type="match status" value="1"/>
</dbReference>
<feature type="domain" description="AB hydrolase-1" evidence="1">
    <location>
        <begin position="2"/>
        <end position="240"/>
    </location>
</feature>
<sequence>MLWVSGWGFSAESFRPAADCLRVRGEHWAAGVDHRFFDWTVGRTPEALLRALKTALVAAHLEAGEKADHKRRGRVAVVAWSLGALAVLSLGPALLNGLDALVIVGGTPRFVQAPDWQYGWDARALERFRRRFVRRPEETFEVFFRDVFRENPESIERIALPVADPSVQAAAMASLMLLEQLDARGGLEDLQFPVYILHGSNDAIVPLSAASALRERLPKGSLTVWETAGHAPHLEHSADFCTWLEISLQEIMD</sequence>
<evidence type="ECO:0000313" key="3">
    <source>
        <dbReference type="Proteomes" id="UP000244338"/>
    </source>
</evidence>
<reference evidence="3" key="1">
    <citation type="journal article" date="2018" name="Sci. Rep.">
        <title>Lignite coal burning seam in the remote Altai Mountains harbors a hydrogen-driven thermophilic microbial community.</title>
        <authorList>
            <person name="Kadnikov V.V."/>
            <person name="Mardanov A.V."/>
            <person name="Ivasenko D.A."/>
            <person name="Antsiferov D.V."/>
            <person name="Beletsky A.V."/>
            <person name="Karnachuk O.V."/>
            <person name="Ravin N.V."/>
        </authorList>
    </citation>
    <scope>NUCLEOTIDE SEQUENCE [LARGE SCALE GENOMIC DNA]</scope>
</reference>